<organism evidence="4 5">
    <name type="scientific">Candidatus Magasanikbacteria bacterium CG_4_10_14_0_2_um_filter_41_31</name>
    <dbReference type="NCBI Taxonomy" id="1974639"/>
    <lineage>
        <taxon>Bacteria</taxon>
        <taxon>Candidatus Magasanikiibacteriota</taxon>
    </lineage>
</organism>
<protein>
    <recommendedName>
        <fullName evidence="3">DUF5667 domain-containing protein</fullName>
    </recommendedName>
</protein>
<comment type="caution">
    <text evidence="4">The sequence shown here is derived from an EMBL/GenBank/DDBJ whole genome shotgun (WGS) entry which is preliminary data.</text>
</comment>
<gene>
    <name evidence="4" type="ORF">COX83_03835</name>
</gene>
<evidence type="ECO:0000256" key="1">
    <source>
        <dbReference type="SAM" id="MobiDB-lite"/>
    </source>
</evidence>
<evidence type="ECO:0000259" key="3">
    <source>
        <dbReference type="Pfam" id="PF18915"/>
    </source>
</evidence>
<dbReference type="Proteomes" id="UP000230078">
    <property type="component" value="Unassembled WGS sequence"/>
</dbReference>
<feature type="region of interest" description="Disordered" evidence="1">
    <location>
        <begin position="199"/>
        <end position="239"/>
    </location>
</feature>
<reference evidence="5" key="1">
    <citation type="submission" date="2017-09" db="EMBL/GenBank/DDBJ databases">
        <title>Depth-based differentiation of microbial function through sediment-hosted aquifers and enrichment of novel symbionts in the deep terrestrial subsurface.</title>
        <authorList>
            <person name="Probst A.J."/>
            <person name="Ladd B."/>
            <person name="Jarett J.K."/>
            <person name="Geller-Mcgrath D.E."/>
            <person name="Sieber C.M.K."/>
            <person name="Emerson J.B."/>
            <person name="Anantharaman K."/>
            <person name="Thomas B.C."/>
            <person name="Malmstrom R."/>
            <person name="Stieglmeier M."/>
            <person name="Klingl A."/>
            <person name="Woyke T."/>
            <person name="Ryan C.M."/>
            <person name="Banfield J.F."/>
        </authorList>
    </citation>
    <scope>NUCLEOTIDE SEQUENCE [LARGE SCALE GENOMIC DNA]</scope>
</reference>
<keyword evidence="2" id="KW-0812">Transmembrane</keyword>
<name>A0A2M7V2I3_9BACT</name>
<dbReference type="InterPro" id="IPR043725">
    <property type="entry name" value="DUF5667"/>
</dbReference>
<evidence type="ECO:0000313" key="5">
    <source>
        <dbReference type="Proteomes" id="UP000230078"/>
    </source>
</evidence>
<evidence type="ECO:0000256" key="2">
    <source>
        <dbReference type="SAM" id="Phobius"/>
    </source>
</evidence>
<feature type="compositionally biased region" description="Basic and acidic residues" evidence="1">
    <location>
        <begin position="393"/>
        <end position="436"/>
    </location>
</feature>
<dbReference type="EMBL" id="PFPI01000053">
    <property type="protein sequence ID" value="PIZ92639.1"/>
    <property type="molecule type" value="Genomic_DNA"/>
</dbReference>
<evidence type="ECO:0000313" key="4">
    <source>
        <dbReference type="EMBL" id="PIZ92639.1"/>
    </source>
</evidence>
<keyword evidence="2" id="KW-0472">Membrane</keyword>
<feature type="compositionally biased region" description="Acidic residues" evidence="1">
    <location>
        <begin position="445"/>
        <end position="461"/>
    </location>
</feature>
<feature type="domain" description="DUF5667" evidence="3">
    <location>
        <begin position="85"/>
        <end position="190"/>
    </location>
</feature>
<sequence>MNHFKKQFKHIRLSDKEAADMRADMISFVQEHLASVRKSDAIRHNIHTGKHFPQFLVLTHTRMFAGIILAIVAAFSGGTVFAAQGALPGDVLYPVKVHINEEVQGALALGTESKAAWETTLAERRSNEASTLATSGKLNDQLATDISAQLTKHLDKAESLMAQLEAKGNLEAAANAQSRLEALLKVQQRVFQTLQTQATAQVATTTSTTSTDPGVVNTSTSRGEGEQEADTQRDSEDEHMELGPISAILNALDHKAEVQARVRADYADKLGEQDDDRQSKTVEQTKQVTETKIANTQSALATFSNTSSTQQLAAQTALDVAVATKQEADTKLLAGEYGDAFELYHKAQVMLDRVKLLLRVTSNTDLNMHFDTEEDDIPRVFNTSTSSTVNMNREVEDHENDNADNRRSEGQKDDNKKEEQKDEEHVEVKAQVRTEDSISTSKDTLEEDTESDSEANIEADL</sequence>
<keyword evidence="2" id="KW-1133">Transmembrane helix</keyword>
<proteinExistence type="predicted"/>
<feature type="compositionally biased region" description="Low complexity" evidence="1">
    <location>
        <begin position="199"/>
        <end position="211"/>
    </location>
</feature>
<dbReference type="Pfam" id="PF18915">
    <property type="entry name" value="DUF5667"/>
    <property type="match status" value="1"/>
</dbReference>
<dbReference type="AlphaFoldDB" id="A0A2M7V2I3"/>
<feature type="compositionally biased region" description="Polar residues" evidence="1">
    <location>
        <begin position="381"/>
        <end position="391"/>
    </location>
</feature>
<accession>A0A2M7V2I3</accession>
<feature type="transmembrane region" description="Helical" evidence="2">
    <location>
        <begin position="64"/>
        <end position="87"/>
    </location>
</feature>
<feature type="region of interest" description="Disordered" evidence="1">
    <location>
        <begin position="381"/>
        <end position="461"/>
    </location>
</feature>